<sequence length="270" mass="30597">MQNFEVKKRLEMNAPIIFQRPQALLDASRSKFSFLKKKEQTDKIIIPASDLQSWFDVPTTKLISHIKGLLEQPNICNVKTILLVGGFAECKYIQKRIKTDIPGMRLVVPEEAGLAVLKGAVIFGHNPKLVASRVVAYTYGISVYQNFNSRVHAKKKKVLVNGEWKAGGVFRVFVKANDEIPVDHKVTHKTCPLYSTSGIPIYRSLTNEPKYTTDKGCELLGVLTFKNRDDIPLEDQEHEITFMFGETELRVKVKDATTGSEEQLLLNYFH</sequence>
<dbReference type="PANTHER" id="PTHR14187:SF5">
    <property type="entry name" value="HEAT SHOCK 70 KDA PROTEIN 12A"/>
    <property type="match status" value="1"/>
</dbReference>
<dbReference type="InterPro" id="IPR029047">
    <property type="entry name" value="HSP70_peptide-bd_sf"/>
</dbReference>
<dbReference type="SUPFAM" id="SSF53067">
    <property type="entry name" value="Actin-like ATPase domain"/>
    <property type="match status" value="1"/>
</dbReference>
<dbReference type="Proteomes" id="UP000828390">
    <property type="component" value="Unassembled WGS sequence"/>
</dbReference>
<proteinExistence type="predicted"/>
<protein>
    <submittedName>
        <fullName evidence="1">Uncharacterized protein</fullName>
    </submittedName>
</protein>
<evidence type="ECO:0000313" key="2">
    <source>
        <dbReference type="Proteomes" id="UP000828390"/>
    </source>
</evidence>
<dbReference type="PANTHER" id="PTHR14187">
    <property type="entry name" value="ALPHA KINASE/ELONGATION FACTOR 2 KINASE"/>
    <property type="match status" value="1"/>
</dbReference>
<gene>
    <name evidence="1" type="ORF">DPMN_099923</name>
</gene>
<reference evidence="1" key="2">
    <citation type="submission" date="2020-11" db="EMBL/GenBank/DDBJ databases">
        <authorList>
            <person name="McCartney M.A."/>
            <person name="Auch B."/>
            <person name="Kono T."/>
            <person name="Mallez S."/>
            <person name="Becker A."/>
            <person name="Gohl D.M."/>
            <person name="Silverstein K.A.T."/>
            <person name="Koren S."/>
            <person name="Bechman K.B."/>
            <person name="Herman A."/>
            <person name="Abrahante J.E."/>
            <person name="Garbe J."/>
        </authorList>
    </citation>
    <scope>NUCLEOTIDE SEQUENCE</scope>
    <source>
        <strain evidence="1">Duluth1</strain>
        <tissue evidence="1">Whole animal</tissue>
    </source>
</reference>
<comment type="caution">
    <text evidence="1">The sequence shown here is derived from an EMBL/GenBank/DDBJ whole genome shotgun (WGS) entry which is preliminary data.</text>
</comment>
<dbReference type="InterPro" id="IPR043129">
    <property type="entry name" value="ATPase_NBD"/>
</dbReference>
<accession>A0A9D4LET8</accession>
<organism evidence="1 2">
    <name type="scientific">Dreissena polymorpha</name>
    <name type="common">Zebra mussel</name>
    <name type="synonym">Mytilus polymorpha</name>
    <dbReference type="NCBI Taxonomy" id="45954"/>
    <lineage>
        <taxon>Eukaryota</taxon>
        <taxon>Metazoa</taxon>
        <taxon>Spiralia</taxon>
        <taxon>Lophotrochozoa</taxon>
        <taxon>Mollusca</taxon>
        <taxon>Bivalvia</taxon>
        <taxon>Autobranchia</taxon>
        <taxon>Heteroconchia</taxon>
        <taxon>Euheterodonta</taxon>
        <taxon>Imparidentia</taxon>
        <taxon>Neoheterodontei</taxon>
        <taxon>Myida</taxon>
        <taxon>Dreissenoidea</taxon>
        <taxon>Dreissenidae</taxon>
        <taxon>Dreissena</taxon>
    </lineage>
</organism>
<evidence type="ECO:0000313" key="1">
    <source>
        <dbReference type="EMBL" id="KAH3857317.1"/>
    </source>
</evidence>
<dbReference type="Gene3D" id="2.60.34.10">
    <property type="entry name" value="Substrate Binding Domain Of DNAk, Chain A, domain 1"/>
    <property type="match status" value="1"/>
</dbReference>
<name>A0A9D4LET8_DREPO</name>
<keyword evidence="2" id="KW-1185">Reference proteome</keyword>
<reference evidence="1" key="1">
    <citation type="journal article" date="2019" name="bioRxiv">
        <title>The Genome of the Zebra Mussel, Dreissena polymorpha: A Resource for Invasive Species Research.</title>
        <authorList>
            <person name="McCartney M.A."/>
            <person name="Auch B."/>
            <person name="Kono T."/>
            <person name="Mallez S."/>
            <person name="Zhang Y."/>
            <person name="Obille A."/>
            <person name="Becker A."/>
            <person name="Abrahante J.E."/>
            <person name="Garbe J."/>
            <person name="Badalamenti J.P."/>
            <person name="Herman A."/>
            <person name="Mangelson H."/>
            <person name="Liachko I."/>
            <person name="Sullivan S."/>
            <person name="Sone E.D."/>
            <person name="Koren S."/>
            <person name="Silverstein K.A.T."/>
            <person name="Beckman K.B."/>
            <person name="Gohl D.M."/>
        </authorList>
    </citation>
    <scope>NUCLEOTIDE SEQUENCE</scope>
    <source>
        <strain evidence="1">Duluth1</strain>
        <tissue evidence="1">Whole animal</tissue>
    </source>
</reference>
<dbReference type="AlphaFoldDB" id="A0A9D4LET8"/>
<dbReference type="EMBL" id="JAIWYP010000003">
    <property type="protein sequence ID" value="KAH3857317.1"/>
    <property type="molecule type" value="Genomic_DNA"/>
</dbReference>
<dbReference type="SUPFAM" id="SSF100920">
    <property type="entry name" value="Heat shock protein 70kD (HSP70), peptide-binding domain"/>
    <property type="match status" value="1"/>
</dbReference>